<dbReference type="InterPro" id="IPR000064">
    <property type="entry name" value="NLP_P60_dom"/>
</dbReference>
<evidence type="ECO:0000256" key="2">
    <source>
        <dbReference type="ARBA" id="ARBA00022670"/>
    </source>
</evidence>
<dbReference type="PANTHER" id="PTHR47053">
    <property type="entry name" value="MUREIN DD-ENDOPEPTIDASE MEPH-RELATED"/>
    <property type="match status" value="1"/>
</dbReference>
<dbReference type="Proteomes" id="UP000181899">
    <property type="component" value="Unassembled WGS sequence"/>
</dbReference>
<keyword evidence="4 9" id="KW-0378">Hydrolase</keyword>
<dbReference type="STRING" id="398199.SAMN05421804_104223"/>
<feature type="coiled-coil region" evidence="6">
    <location>
        <begin position="157"/>
        <end position="216"/>
    </location>
</feature>
<keyword evidence="3" id="KW-0732">Signal</keyword>
<evidence type="ECO:0000313" key="9">
    <source>
        <dbReference type="EMBL" id="SFN29531.1"/>
    </source>
</evidence>
<dbReference type="Gene3D" id="6.10.250.3150">
    <property type="match status" value="1"/>
</dbReference>
<protein>
    <submittedName>
        <fullName evidence="9">Cell wall-associated hydrolase, NlpC family</fullName>
    </submittedName>
</protein>
<evidence type="ECO:0000256" key="3">
    <source>
        <dbReference type="ARBA" id="ARBA00022729"/>
    </source>
</evidence>
<keyword evidence="5" id="KW-0788">Thiol protease</keyword>
<dbReference type="GO" id="GO:0008234">
    <property type="term" value="F:cysteine-type peptidase activity"/>
    <property type="evidence" value="ECO:0007669"/>
    <property type="project" value="UniProtKB-KW"/>
</dbReference>
<keyword evidence="2" id="KW-0645">Protease</keyword>
<name>A0A1I4XUG4_9CLOT</name>
<keyword evidence="10" id="KW-1185">Reference proteome</keyword>
<evidence type="ECO:0000256" key="1">
    <source>
        <dbReference type="ARBA" id="ARBA00007074"/>
    </source>
</evidence>
<evidence type="ECO:0000256" key="6">
    <source>
        <dbReference type="SAM" id="Coils"/>
    </source>
</evidence>
<dbReference type="Pfam" id="PF24568">
    <property type="entry name" value="CC_PcsB"/>
    <property type="match status" value="1"/>
</dbReference>
<feature type="coiled-coil region" evidence="6">
    <location>
        <begin position="66"/>
        <end position="107"/>
    </location>
</feature>
<comment type="similarity">
    <text evidence="1">Belongs to the peptidase C40 family.</text>
</comment>
<proteinExistence type="inferred from homology"/>
<feature type="region of interest" description="Disordered" evidence="7">
    <location>
        <begin position="287"/>
        <end position="327"/>
    </location>
</feature>
<dbReference type="RefSeq" id="WP_074909160.1">
    <property type="nucleotide sequence ID" value="NZ_FOVK01000001.1"/>
</dbReference>
<dbReference type="InterPro" id="IPR038765">
    <property type="entry name" value="Papain-like_cys_pep_sf"/>
</dbReference>
<reference evidence="9 10" key="1">
    <citation type="submission" date="2016-10" db="EMBL/GenBank/DDBJ databases">
        <authorList>
            <person name="de Groot N.N."/>
        </authorList>
    </citation>
    <scope>NUCLEOTIDE SEQUENCE [LARGE SCALE GENOMIC DNA]</scope>
    <source>
        <strain evidence="9 10">ML2</strain>
    </source>
</reference>
<accession>A0A1I4XUG4</accession>
<evidence type="ECO:0000259" key="8">
    <source>
        <dbReference type="PROSITE" id="PS51935"/>
    </source>
</evidence>
<dbReference type="AlphaFoldDB" id="A0A1I4XUG4"/>
<dbReference type="InterPro" id="IPR057309">
    <property type="entry name" value="PcsB_CC"/>
</dbReference>
<feature type="domain" description="NlpC/P60" evidence="8">
    <location>
        <begin position="330"/>
        <end position="446"/>
    </location>
</feature>
<dbReference type="SUPFAM" id="SSF54001">
    <property type="entry name" value="Cysteine proteinases"/>
    <property type="match status" value="1"/>
</dbReference>
<dbReference type="PANTHER" id="PTHR47053:SF1">
    <property type="entry name" value="MUREIN DD-ENDOPEPTIDASE MEPH-RELATED"/>
    <property type="match status" value="1"/>
</dbReference>
<evidence type="ECO:0000256" key="7">
    <source>
        <dbReference type="SAM" id="MobiDB-lite"/>
    </source>
</evidence>
<feature type="compositionally biased region" description="Basic and acidic residues" evidence="7">
    <location>
        <begin position="287"/>
        <end position="299"/>
    </location>
</feature>
<dbReference type="InterPro" id="IPR051202">
    <property type="entry name" value="Peptidase_C40"/>
</dbReference>
<organism evidence="9 10">
    <name type="scientific">Proteiniclasticum ruminis</name>
    <dbReference type="NCBI Taxonomy" id="398199"/>
    <lineage>
        <taxon>Bacteria</taxon>
        <taxon>Bacillati</taxon>
        <taxon>Bacillota</taxon>
        <taxon>Clostridia</taxon>
        <taxon>Eubacteriales</taxon>
        <taxon>Clostridiaceae</taxon>
        <taxon>Proteiniclasticum</taxon>
    </lineage>
</organism>
<keyword evidence="6" id="KW-0175">Coiled coil</keyword>
<evidence type="ECO:0000313" key="10">
    <source>
        <dbReference type="Proteomes" id="UP000181899"/>
    </source>
</evidence>
<dbReference type="EMBL" id="FOVK01000001">
    <property type="protein sequence ID" value="SFN29531.1"/>
    <property type="molecule type" value="Genomic_DNA"/>
</dbReference>
<dbReference type="eggNOG" id="COG0791">
    <property type="taxonomic scope" value="Bacteria"/>
</dbReference>
<gene>
    <name evidence="9" type="ORF">SAMN04488695_101199</name>
</gene>
<dbReference type="PROSITE" id="PS51935">
    <property type="entry name" value="NLPC_P60"/>
    <property type="match status" value="1"/>
</dbReference>
<feature type="compositionally biased region" description="Low complexity" evidence="7">
    <location>
        <begin position="315"/>
        <end position="327"/>
    </location>
</feature>
<dbReference type="Gene3D" id="3.90.1720.10">
    <property type="entry name" value="endopeptidase domain like (from Nostoc punctiforme)"/>
    <property type="match status" value="1"/>
</dbReference>
<dbReference type="Pfam" id="PF00877">
    <property type="entry name" value="NLPC_P60"/>
    <property type="match status" value="1"/>
</dbReference>
<evidence type="ECO:0000256" key="5">
    <source>
        <dbReference type="ARBA" id="ARBA00022807"/>
    </source>
</evidence>
<sequence>MRNIKYKVAAALVAISIVYGGSIPVKAEPLTDVQQQELDAVRTEYESILAKMAEIDGKIAEISDTITDITIQIEENDANINRLDEEISQKSEEIKNTEIELLQKETEYGERLRAMYKQGNNGMIETILGADSIADFIARADAIIKFAKIDKQLLDEIQAIKDLLVAQKEELDAAKREVEVLKAENVVRLEQQKVKMAEAEDLLEEMEKEEKKILGNLALAELYFIGNNDDIIADSSSSDEMIQGAIDQLRAVRSSIVTDSTDAKVVALIEQGKTILNQRAAARREAERRAEAARLEAERQAQQAQNNNSSNTQQPAPSKPSTPSVSAPASASAQAVLNYAYKFIGTPYVWGGSTPSGFDCSGFTSYVFRNFGINLPRVSRSQATVGTKVAYADLQPGDLVFFGSGSISHVGIYIGNGNMVHSPRPGKSVEITTMRYHKFITARRVL</sequence>
<dbReference type="GO" id="GO:0006508">
    <property type="term" value="P:proteolysis"/>
    <property type="evidence" value="ECO:0007669"/>
    <property type="project" value="UniProtKB-KW"/>
</dbReference>
<evidence type="ECO:0000256" key="4">
    <source>
        <dbReference type="ARBA" id="ARBA00022801"/>
    </source>
</evidence>